<name>S3D1U1_OPHP1</name>
<sequence length="376" mass="41560">MSWDGLGIAATVLTGLPAIPLAVIWVFSLIHNRQYKDPARRGAGWVKGAIPVFFLALVVETVGRIYNILAYYGFLNARSAYPAYVSLFVGQLAALMVFIAFVETGLGFLHVHGRNFVAVLPAAAGGDSEKTIRPKSHVATRIGTYSMALVLFALAAASFGLRVRGFYEYYGWYASYYYYDDADDIYAQTITRFQQAIKLNAAFDIICWILTMPLIGFAGYVVSRCRGSVVAQTSHIYVAAACVWFARFFWLLIYQCGYALPEYSNLDEAAIVIVDPLMSLWFFMIVLILLFVIFAKKQTGLWSIGRPWMAYQAQPPYAPPANFGYDYGSGAPAPFYGAPPPQANERQLHEMHQTPSPIYTTTAVSGVSTPPVQGKA</sequence>
<proteinExistence type="predicted"/>
<feature type="transmembrane region" description="Helical" evidence="1">
    <location>
        <begin position="48"/>
        <end position="69"/>
    </location>
</feature>
<keyword evidence="3" id="KW-1185">Reference proteome</keyword>
<feature type="transmembrane region" description="Helical" evidence="1">
    <location>
        <begin position="273"/>
        <end position="295"/>
    </location>
</feature>
<organism evidence="2 3">
    <name type="scientific">Ophiostoma piceae (strain UAMH 11346)</name>
    <name type="common">Sap stain fungus</name>
    <dbReference type="NCBI Taxonomy" id="1262450"/>
    <lineage>
        <taxon>Eukaryota</taxon>
        <taxon>Fungi</taxon>
        <taxon>Dikarya</taxon>
        <taxon>Ascomycota</taxon>
        <taxon>Pezizomycotina</taxon>
        <taxon>Sordariomycetes</taxon>
        <taxon>Sordariomycetidae</taxon>
        <taxon>Ophiostomatales</taxon>
        <taxon>Ophiostomataceae</taxon>
        <taxon>Ophiostoma</taxon>
    </lineage>
</organism>
<dbReference type="HOGENOM" id="CLU_053560_0_0_1"/>
<accession>S3D1U1</accession>
<keyword evidence="1" id="KW-0812">Transmembrane</keyword>
<keyword evidence="1" id="KW-0472">Membrane</keyword>
<dbReference type="STRING" id="1262450.S3D1U1"/>
<evidence type="ECO:0000313" key="2">
    <source>
        <dbReference type="EMBL" id="EPE07195.1"/>
    </source>
</evidence>
<feature type="transmembrane region" description="Helical" evidence="1">
    <location>
        <begin position="6"/>
        <end position="27"/>
    </location>
</feature>
<feature type="transmembrane region" description="Helical" evidence="1">
    <location>
        <begin position="142"/>
        <end position="161"/>
    </location>
</feature>
<dbReference type="AlphaFoldDB" id="S3D1U1"/>
<dbReference type="EMBL" id="KE148151">
    <property type="protein sequence ID" value="EPE07195.1"/>
    <property type="molecule type" value="Genomic_DNA"/>
</dbReference>
<feature type="transmembrane region" description="Helical" evidence="1">
    <location>
        <begin position="201"/>
        <end position="222"/>
    </location>
</feature>
<keyword evidence="1" id="KW-1133">Transmembrane helix</keyword>
<dbReference type="OMA" id="ENALTWC"/>
<evidence type="ECO:0000313" key="3">
    <source>
        <dbReference type="Proteomes" id="UP000016923"/>
    </source>
</evidence>
<dbReference type="eggNOG" id="ENOG502S6M4">
    <property type="taxonomic scope" value="Eukaryota"/>
</dbReference>
<protein>
    <submittedName>
        <fullName evidence="2">Uncharacterized protein</fullName>
    </submittedName>
</protein>
<dbReference type="Proteomes" id="UP000016923">
    <property type="component" value="Unassembled WGS sequence"/>
</dbReference>
<evidence type="ECO:0000256" key="1">
    <source>
        <dbReference type="SAM" id="Phobius"/>
    </source>
</evidence>
<feature type="transmembrane region" description="Helical" evidence="1">
    <location>
        <begin position="81"/>
        <end position="102"/>
    </location>
</feature>
<reference evidence="2 3" key="1">
    <citation type="journal article" date="2013" name="BMC Genomics">
        <title>The genome and transcriptome of the pine saprophyte Ophiostoma piceae, and a comparison with the bark beetle-associated pine pathogen Grosmannia clavigera.</title>
        <authorList>
            <person name="Haridas S."/>
            <person name="Wang Y."/>
            <person name="Lim L."/>
            <person name="Massoumi Alamouti S."/>
            <person name="Jackman S."/>
            <person name="Docking R."/>
            <person name="Robertson G."/>
            <person name="Birol I."/>
            <person name="Bohlmann J."/>
            <person name="Breuil C."/>
        </authorList>
    </citation>
    <scope>NUCLEOTIDE SEQUENCE [LARGE SCALE GENOMIC DNA]</scope>
    <source>
        <strain evidence="2 3">UAMH 11346</strain>
    </source>
</reference>
<dbReference type="OrthoDB" id="5217806at2759"/>
<feature type="transmembrane region" description="Helical" evidence="1">
    <location>
        <begin position="234"/>
        <end position="253"/>
    </location>
</feature>
<gene>
    <name evidence="2" type="ORF">F503_07846</name>
</gene>
<dbReference type="VEuPathDB" id="FungiDB:F503_07846"/>